<feature type="region of interest" description="Disordered" evidence="1">
    <location>
        <begin position="111"/>
        <end position="144"/>
    </location>
</feature>
<evidence type="ECO:0000313" key="2">
    <source>
        <dbReference type="EMBL" id="KRM34611.1"/>
    </source>
</evidence>
<feature type="compositionally biased region" description="Low complexity" evidence="1">
    <location>
        <begin position="122"/>
        <end position="144"/>
    </location>
</feature>
<feature type="compositionally biased region" description="Polar residues" evidence="1">
    <location>
        <begin position="111"/>
        <end position="120"/>
    </location>
</feature>
<gene>
    <name evidence="2" type="ORF">FC44_GL001325</name>
</gene>
<keyword evidence="3" id="KW-1185">Reference proteome</keyword>
<name>A0ABR5PV88_9LACO</name>
<dbReference type="Proteomes" id="UP000051735">
    <property type="component" value="Unassembled WGS sequence"/>
</dbReference>
<dbReference type="GeneID" id="75115814"/>
<accession>A0ABR5PV88</accession>
<evidence type="ECO:0000313" key="3">
    <source>
        <dbReference type="Proteomes" id="UP000051735"/>
    </source>
</evidence>
<organism evidence="2 3">
    <name type="scientific">Lactobacillus intestinalis DSM 6629</name>
    <dbReference type="NCBI Taxonomy" id="1423761"/>
    <lineage>
        <taxon>Bacteria</taxon>
        <taxon>Bacillati</taxon>
        <taxon>Bacillota</taxon>
        <taxon>Bacilli</taxon>
        <taxon>Lactobacillales</taxon>
        <taxon>Lactobacillaceae</taxon>
        <taxon>Lactobacillus</taxon>
    </lineage>
</organism>
<sequence length="279" mass="31958">MVEIAFSEELNKEIEAKEANKLSRKGSLKSKYTFHCLDPDCAIPLTCTNWGKVGKRYYFAPSSNSVLHIDGCNQISSTELKSQNKNDFTTSKNIVNNGGLIIIDRYSNRPKTQVATNRQPVKSKNNTNHQNNGNNTKGTKTQNSHRSSMYSLIQLWRDNAIPNNVGFLRIDGQRITLNDLFVNVGNLNQIADQLPHIFYGEATVSYSRKKPVGFYFPAFTDAKLYSNYDQLIKRAATSRIKEYINSGNMTTVFFRGYYDQNLKKFKSFNDKFYQDIYIE</sequence>
<reference evidence="2 3" key="1">
    <citation type="journal article" date="2015" name="Genome Announc.">
        <title>Expanding the biotechnology potential of lactobacilli through comparative genomics of 213 strains and associated genera.</title>
        <authorList>
            <person name="Sun Z."/>
            <person name="Harris H.M."/>
            <person name="McCann A."/>
            <person name="Guo C."/>
            <person name="Argimon S."/>
            <person name="Zhang W."/>
            <person name="Yang X."/>
            <person name="Jeffery I.B."/>
            <person name="Cooney J.C."/>
            <person name="Kagawa T.F."/>
            <person name="Liu W."/>
            <person name="Song Y."/>
            <person name="Salvetti E."/>
            <person name="Wrobel A."/>
            <person name="Rasinkangas P."/>
            <person name="Parkhill J."/>
            <person name="Rea M.C."/>
            <person name="O'Sullivan O."/>
            <person name="Ritari J."/>
            <person name="Douillard F.P."/>
            <person name="Paul Ross R."/>
            <person name="Yang R."/>
            <person name="Briner A.E."/>
            <person name="Felis G.E."/>
            <person name="de Vos W.M."/>
            <person name="Barrangou R."/>
            <person name="Klaenhammer T.R."/>
            <person name="Caufield P.W."/>
            <person name="Cui Y."/>
            <person name="Zhang H."/>
            <person name="O'Toole P.W."/>
        </authorList>
    </citation>
    <scope>NUCLEOTIDE SEQUENCE [LARGE SCALE GENOMIC DNA]</scope>
    <source>
        <strain evidence="2 3">DSM 6629</strain>
    </source>
</reference>
<comment type="caution">
    <text evidence="2">The sequence shown here is derived from an EMBL/GenBank/DDBJ whole genome shotgun (WGS) entry which is preliminary data.</text>
</comment>
<dbReference type="EMBL" id="AZGN01000003">
    <property type="protein sequence ID" value="KRM34611.1"/>
    <property type="molecule type" value="Genomic_DNA"/>
</dbReference>
<proteinExistence type="predicted"/>
<evidence type="ECO:0000256" key="1">
    <source>
        <dbReference type="SAM" id="MobiDB-lite"/>
    </source>
</evidence>
<dbReference type="RefSeq" id="WP_057809126.1">
    <property type="nucleotide sequence ID" value="NZ_AZGN01000003.1"/>
</dbReference>
<protein>
    <submittedName>
        <fullName evidence="2">Uncharacterized protein</fullName>
    </submittedName>
</protein>